<organism evidence="1 2">
    <name type="scientific">Euplotes crassus</name>
    <dbReference type="NCBI Taxonomy" id="5936"/>
    <lineage>
        <taxon>Eukaryota</taxon>
        <taxon>Sar</taxon>
        <taxon>Alveolata</taxon>
        <taxon>Ciliophora</taxon>
        <taxon>Intramacronucleata</taxon>
        <taxon>Spirotrichea</taxon>
        <taxon>Hypotrichia</taxon>
        <taxon>Euplotida</taxon>
        <taxon>Euplotidae</taxon>
        <taxon>Moneuplotes</taxon>
    </lineage>
</organism>
<name>A0AAD1XYT4_EUPCR</name>
<comment type="caution">
    <text evidence="1">The sequence shown here is derived from an EMBL/GenBank/DDBJ whole genome shotgun (WGS) entry which is preliminary data.</text>
</comment>
<protein>
    <submittedName>
        <fullName evidence="1">Uncharacterized protein</fullName>
    </submittedName>
</protein>
<gene>
    <name evidence="1" type="ORF">ECRASSUSDP1_LOCUS22993</name>
</gene>
<sequence>MSQFSIQNKAEAFLNNKQYNKVPKSHLLQRHFSEDTDIDKSLLEEHPEGRHSLITRYSHVTLAGQPALMNKGKVKQADADKLHDDLEMIYIRRRRSLRIQELSSAKVLRKIEPTTISRDYTIRDDIKFLLKTLRDSELDATPGKHCFIDLLHEEVSEEETPFEGINGYNLTINNLEPV</sequence>
<accession>A0AAD1XYT4</accession>
<dbReference type="Proteomes" id="UP001295684">
    <property type="component" value="Unassembled WGS sequence"/>
</dbReference>
<dbReference type="AlphaFoldDB" id="A0AAD1XYT4"/>
<reference evidence="1" key="1">
    <citation type="submission" date="2023-07" db="EMBL/GenBank/DDBJ databases">
        <authorList>
            <consortium name="AG Swart"/>
            <person name="Singh M."/>
            <person name="Singh A."/>
            <person name="Seah K."/>
            <person name="Emmerich C."/>
        </authorList>
    </citation>
    <scope>NUCLEOTIDE SEQUENCE</scope>
    <source>
        <strain evidence="1">DP1</strain>
    </source>
</reference>
<evidence type="ECO:0000313" key="1">
    <source>
        <dbReference type="EMBL" id="CAI2381537.1"/>
    </source>
</evidence>
<proteinExistence type="predicted"/>
<dbReference type="EMBL" id="CAMPGE010023616">
    <property type="protein sequence ID" value="CAI2381537.1"/>
    <property type="molecule type" value="Genomic_DNA"/>
</dbReference>
<keyword evidence="2" id="KW-1185">Reference proteome</keyword>
<evidence type="ECO:0000313" key="2">
    <source>
        <dbReference type="Proteomes" id="UP001295684"/>
    </source>
</evidence>